<accession>A0A9D4MCY4</accession>
<proteinExistence type="predicted"/>
<reference evidence="1" key="2">
    <citation type="submission" date="2020-11" db="EMBL/GenBank/DDBJ databases">
        <authorList>
            <person name="McCartney M.A."/>
            <person name="Auch B."/>
            <person name="Kono T."/>
            <person name="Mallez S."/>
            <person name="Becker A."/>
            <person name="Gohl D.M."/>
            <person name="Silverstein K.A.T."/>
            <person name="Koren S."/>
            <person name="Bechman K.B."/>
            <person name="Herman A."/>
            <person name="Abrahante J.E."/>
            <person name="Garbe J."/>
        </authorList>
    </citation>
    <scope>NUCLEOTIDE SEQUENCE</scope>
    <source>
        <strain evidence="1">Duluth1</strain>
        <tissue evidence="1">Whole animal</tissue>
    </source>
</reference>
<gene>
    <name evidence="1" type="ORF">DPMN_036039</name>
</gene>
<organism evidence="1 2">
    <name type="scientific">Dreissena polymorpha</name>
    <name type="common">Zebra mussel</name>
    <name type="synonym">Mytilus polymorpha</name>
    <dbReference type="NCBI Taxonomy" id="45954"/>
    <lineage>
        <taxon>Eukaryota</taxon>
        <taxon>Metazoa</taxon>
        <taxon>Spiralia</taxon>
        <taxon>Lophotrochozoa</taxon>
        <taxon>Mollusca</taxon>
        <taxon>Bivalvia</taxon>
        <taxon>Autobranchia</taxon>
        <taxon>Heteroconchia</taxon>
        <taxon>Euheterodonta</taxon>
        <taxon>Imparidentia</taxon>
        <taxon>Neoheterodontei</taxon>
        <taxon>Myida</taxon>
        <taxon>Dreissenoidea</taxon>
        <taxon>Dreissenidae</taxon>
        <taxon>Dreissena</taxon>
    </lineage>
</organism>
<evidence type="ECO:0000313" key="1">
    <source>
        <dbReference type="EMBL" id="KAH3872816.1"/>
    </source>
</evidence>
<evidence type="ECO:0000313" key="2">
    <source>
        <dbReference type="Proteomes" id="UP000828390"/>
    </source>
</evidence>
<name>A0A9D4MCY4_DREPO</name>
<protein>
    <submittedName>
        <fullName evidence="1">Uncharacterized protein</fullName>
    </submittedName>
</protein>
<reference evidence="1" key="1">
    <citation type="journal article" date="2019" name="bioRxiv">
        <title>The Genome of the Zebra Mussel, Dreissena polymorpha: A Resource for Invasive Species Research.</title>
        <authorList>
            <person name="McCartney M.A."/>
            <person name="Auch B."/>
            <person name="Kono T."/>
            <person name="Mallez S."/>
            <person name="Zhang Y."/>
            <person name="Obille A."/>
            <person name="Becker A."/>
            <person name="Abrahante J.E."/>
            <person name="Garbe J."/>
            <person name="Badalamenti J.P."/>
            <person name="Herman A."/>
            <person name="Mangelson H."/>
            <person name="Liachko I."/>
            <person name="Sullivan S."/>
            <person name="Sone E.D."/>
            <person name="Koren S."/>
            <person name="Silverstein K.A.T."/>
            <person name="Beckman K.B."/>
            <person name="Gohl D.M."/>
        </authorList>
    </citation>
    <scope>NUCLEOTIDE SEQUENCE</scope>
    <source>
        <strain evidence="1">Duluth1</strain>
        <tissue evidence="1">Whole animal</tissue>
    </source>
</reference>
<comment type="caution">
    <text evidence="1">The sequence shown here is derived from an EMBL/GenBank/DDBJ whole genome shotgun (WGS) entry which is preliminary data.</text>
</comment>
<keyword evidence="2" id="KW-1185">Reference proteome</keyword>
<dbReference type="AlphaFoldDB" id="A0A9D4MCY4"/>
<dbReference type="Proteomes" id="UP000828390">
    <property type="component" value="Unassembled WGS sequence"/>
</dbReference>
<sequence length="84" mass="9615">MFYSKANLTRHRCAAHNESIRVRAPRPRSMSAFRIRTRGAKFSWTDNGLKKDDTDCQEDDEFMTGQEDATKVMKIAGMKTSEAI</sequence>
<dbReference type="EMBL" id="JAIWYP010000002">
    <property type="protein sequence ID" value="KAH3872816.1"/>
    <property type="molecule type" value="Genomic_DNA"/>
</dbReference>